<evidence type="ECO:0008006" key="3">
    <source>
        <dbReference type="Google" id="ProtNLM"/>
    </source>
</evidence>
<accession>A0A4S2KP94</accession>
<evidence type="ECO:0000313" key="1">
    <source>
        <dbReference type="EMBL" id="TGZ51585.1"/>
    </source>
</evidence>
<gene>
    <name evidence="1" type="ORF">DBV15_11907</name>
</gene>
<evidence type="ECO:0000313" key="2">
    <source>
        <dbReference type="Proteomes" id="UP000310200"/>
    </source>
</evidence>
<comment type="caution">
    <text evidence="1">The sequence shown here is derived from an EMBL/GenBank/DDBJ whole genome shotgun (WGS) entry which is preliminary data.</text>
</comment>
<organism evidence="1 2">
    <name type="scientific">Temnothorax longispinosus</name>
    <dbReference type="NCBI Taxonomy" id="300112"/>
    <lineage>
        <taxon>Eukaryota</taxon>
        <taxon>Metazoa</taxon>
        <taxon>Ecdysozoa</taxon>
        <taxon>Arthropoda</taxon>
        <taxon>Hexapoda</taxon>
        <taxon>Insecta</taxon>
        <taxon>Pterygota</taxon>
        <taxon>Neoptera</taxon>
        <taxon>Endopterygota</taxon>
        <taxon>Hymenoptera</taxon>
        <taxon>Apocrita</taxon>
        <taxon>Aculeata</taxon>
        <taxon>Formicoidea</taxon>
        <taxon>Formicidae</taxon>
        <taxon>Myrmicinae</taxon>
        <taxon>Temnothorax</taxon>
    </lineage>
</organism>
<dbReference type="EMBL" id="QBLH01001576">
    <property type="protein sequence ID" value="TGZ51585.1"/>
    <property type="molecule type" value="Genomic_DNA"/>
</dbReference>
<keyword evidence="2" id="KW-1185">Reference proteome</keyword>
<sequence length="102" mass="12039">MIVERIESVLRVILQKVNELLEVVRRNDNPVERIDRHYALLPQMPFNDINELQRFDRDLKDNGQMRDQFMKKIQDIGGKSVQKAVKYAIEVVMTDDLTQQVV</sequence>
<dbReference type="Proteomes" id="UP000310200">
    <property type="component" value="Unassembled WGS sequence"/>
</dbReference>
<protein>
    <recommendedName>
        <fullName evidence="3">DUF4806 domain-containing protein</fullName>
    </recommendedName>
</protein>
<reference evidence="1 2" key="1">
    <citation type="journal article" date="2019" name="Philos. Trans. R. Soc. Lond., B, Biol. Sci.">
        <title>Ant behaviour and brain gene expression of defending hosts depend on the ecological success of the intruding social parasite.</title>
        <authorList>
            <person name="Kaur R."/>
            <person name="Stoldt M."/>
            <person name="Jongepier E."/>
            <person name="Feldmeyer B."/>
            <person name="Menzel F."/>
            <person name="Bornberg-Bauer E."/>
            <person name="Foitzik S."/>
        </authorList>
    </citation>
    <scope>NUCLEOTIDE SEQUENCE [LARGE SCALE GENOMIC DNA]</scope>
    <source>
        <tissue evidence="1">Whole body</tissue>
    </source>
</reference>
<name>A0A4S2KP94_9HYME</name>
<dbReference type="AlphaFoldDB" id="A0A4S2KP94"/>
<proteinExistence type="predicted"/>